<feature type="domain" description="Replication protein A 70 kDa DNA-binding subunit B/D first OB fold" evidence="1">
    <location>
        <begin position="5"/>
        <end position="107"/>
    </location>
</feature>
<evidence type="ECO:0000259" key="1">
    <source>
        <dbReference type="Pfam" id="PF02721"/>
    </source>
</evidence>
<evidence type="ECO:0000313" key="2">
    <source>
        <dbReference type="EMBL" id="WOG82415.1"/>
    </source>
</evidence>
<dbReference type="CDD" id="cd04480">
    <property type="entry name" value="RPA1_DBD_A_like"/>
    <property type="match status" value="1"/>
</dbReference>
<dbReference type="AlphaFoldDB" id="A0AAF0W385"/>
<proteinExistence type="predicted"/>
<sequence length="298" mass="34647">MTCAYNFIEEVKPMKERITLKVRIARLWKPPCFKNPKEEGSIEMMFLDKKGGMIQAMAKKILMVKFSNKLSEGQFRLISNFEVAQSSGNFRISNHQYKINFLPAISVIPYVIGRVASSDSLEINEKDGKEKKKLQLELHDIESLETSTQKSISIAQEFLIVDSSCTASFVMFDREVVRFTYKGTKLYNYINICIICSIRKYKFILKAQIFFRKNSKISKREDFFFKVEVSNYNLNNDWKVFTVYRMTDDKDIIGDYLRKYVSSHLSTNLQLFSCNNTFNIKQMSSNNLGCLNIANIIN</sequence>
<organism evidence="2 3">
    <name type="scientific">Daucus carota subsp. sativus</name>
    <name type="common">Carrot</name>
    <dbReference type="NCBI Taxonomy" id="79200"/>
    <lineage>
        <taxon>Eukaryota</taxon>
        <taxon>Viridiplantae</taxon>
        <taxon>Streptophyta</taxon>
        <taxon>Embryophyta</taxon>
        <taxon>Tracheophyta</taxon>
        <taxon>Spermatophyta</taxon>
        <taxon>Magnoliopsida</taxon>
        <taxon>eudicotyledons</taxon>
        <taxon>Gunneridae</taxon>
        <taxon>Pentapetalae</taxon>
        <taxon>asterids</taxon>
        <taxon>campanulids</taxon>
        <taxon>Apiales</taxon>
        <taxon>Apiaceae</taxon>
        <taxon>Apioideae</taxon>
        <taxon>Scandiceae</taxon>
        <taxon>Daucinae</taxon>
        <taxon>Daucus</taxon>
        <taxon>Daucus sect. Daucus</taxon>
    </lineage>
</organism>
<dbReference type="InterPro" id="IPR003871">
    <property type="entry name" value="RFA1B/D_OB_1st"/>
</dbReference>
<accession>A0AAF0W385</accession>
<name>A0AAF0W385_DAUCS</name>
<keyword evidence="3" id="KW-1185">Reference proteome</keyword>
<evidence type="ECO:0000313" key="3">
    <source>
        <dbReference type="Proteomes" id="UP000077755"/>
    </source>
</evidence>
<dbReference type="SUPFAM" id="SSF50249">
    <property type="entry name" value="Nucleic acid-binding proteins"/>
    <property type="match status" value="1"/>
</dbReference>
<reference evidence="2" key="1">
    <citation type="journal article" date="2016" name="Nat. Genet.">
        <title>A high-quality carrot genome assembly provides new insights into carotenoid accumulation and asterid genome evolution.</title>
        <authorList>
            <person name="Iorizzo M."/>
            <person name="Ellison S."/>
            <person name="Senalik D."/>
            <person name="Zeng P."/>
            <person name="Satapoomin P."/>
            <person name="Huang J."/>
            <person name="Bowman M."/>
            <person name="Iovene M."/>
            <person name="Sanseverino W."/>
            <person name="Cavagnaro P."/>
            <person name="Yildiz M."/>
            <person name="Macko-Podgorni A."/>
            <person name="Moranska E."/>
            <person name="Grzebelus E."/>
            <person name="Grzebelus D."/>
            <person name="Ashrafi H."/>
            <person name="Zheng Z."/>
            <person name="Cheng S."/>
            <person name="Spooner D."/>
            <person name="Van Deynze A."/>
            <person name="Simon P."/>
        </authorList>
    </citation>
    <scope>NUCLEOTIDE SEQUENCE</scope>
    <source>
        <tissue evidence="2">Leaf</tissue>
    </source>
</reference>
<dbReference type="EMBL" id="CP093343">
    <property type="protein sequence ID" value="WOG82415.1"/>
    <property type="molecule type" value="Genomic_DNA"/>
</dbReference>
<dbReference type="Gene3D" id="2.40.50.140">
    <property type="entry name" value="Nucleic acid-binding proteins"/>
    <property type="match status" value="1"/>
</dbReference>
<protein>
    <recommendedName>
        <fullName evidence="1">Replication protein A 70 kDa DNA-binding subunit B/D first OB fold domain-containing protein</fullName>
    </recommendedName>
</protein>
<gene>
    <name evidence="2" type="ORF">DCAR_0101579</name>
</gene>
<dbReference type="Pfam" id="PF02721">
    <property type="entry name" value="DUF223"/>
    <property type="match status" value="1"/>
</dbReference>
<reference evidence="2" key="2">
    <citation type="submission" date="2022-03" db="EMBL/GenBank/DDBJ databases">
        <title>Draft title - Genomic analysis of global carrot germplasm unveils the trajectory of domestication and the origin of high carotenoid orange carrot.</title>
        <authorList>
            <person name="Iorizzo M."/>
            <person name="Ellison S."/>
            <person name="Senalik D."/>
            <person name="Macko-Podgorni A."/>
            <person name="Grzebelus D."/>
            <person name="Bostan H."/>
            <person name="Rolling W."/>
            <person name="Curaba J."/>
            <person name="Simon P."/>
        </authorList>
    </citation>
    <scope>NUCLEOTIDE SEQUENCE</scope>
    <source>
        <tissue evidence="2">Leaf</tissue>
    </source>
</reference>
<dbReference type="Proteomes" id="UP000077755">
    <property type="component" value="Chromosome 1"/>
</dbReference>
<dbReference type="InterPro" id="IPR012340">
    <property type="entry name" value="NA-bd_OB-fold"/>
</dbReference>